<proteinExistence type="predicted"/>
<dbReference type="Proteomes" id="UP001586593">
    <property type="component" value="Unassembled WGS sequence"/>
</dbReference>
<evidence type="ECO:0000313" key="3">
    <source>
        <dbReference type="Proteomes" id="UP001586593"/>
    </source>
</evidence>
<evidence type="ECO:0008006" key="4">
    <source>
        <dbReference type="Google" id="ProtNLM"/>
    </source>
</evidence>
<comment type="caution">
    <text evidence="2">The sequence shown here is derived from an EMBL/GenBank/DDBJ whole genome shotgun (WGS) entry which is preliminary data.</text>
</comment>
<dbReference type="NCBIfam" id="TIGR03296">
    <property type="entry name" value="M6dom_TIGR03296"/>
    <property type="match status" value="1"/>
</dbReference>
<keyword evidence="1" id="KW-0732">Signal</keyword>
<organism evidence="2 3">
    <name type="scientific">Phialemonium thermophilum</name>
    <dbReference type="NCBI Taxonomy" id="223376"/>
    <lineage>
        <taxon>Eukaryota</taxon>
        <taxon>Fungi</taxon>
        <taxon>Dikarya</taxon>
        <taxon>Ascomycota</taxon>
        <taxon>Pezizomycotina</taxon>
        <taxon>Sordariomycetes</taxon>
        <taxon>Sordariomycetidae</taxon>
        <taxon>Cephalothecales</taxon>
        <taxon>Cephalothecaceae</taxon>
        <taxon>Phialemonium</taxon>
    </lineage>
</organism>
<evidence type="ECO:0000256" key="1">
    <source>
        <dbReference type="SAM" id="SignalP"/>
    </source>
</evidence>
<gene>
    <name evidence="2" type="ORF">VTK73DRAFT_1402</name>
</gene>
<dbReference type="PANTHER" id="PTHR41775:SF1">
    <property type="entry name" value="PEPTIDASE M6-LIKE DOMAIN-CONTAINING PROTEIN"/>
    <property type="match status" value="1"/>
</dbReference>
<dbReference type="InterPro" id="IPR008757">
    <property type="entry name" value="Peptidase_M6-like_domain"/>
</dbReference>
<protein>
    <recommendedName>
        <fullName evidence="4">M6 family metalloprotease domain-containing protein</fullName>
    </recommendedName>
</protein>
<accession>A0ABR3X9L5</accession>
<name>A0ABR3X9L5_9PEZI</name>
<dbReference type="PANTHER" id="PTHR41775">
    <property type="entry name" value="SECRETED PROTEIN-RELATED"/>
    <property type="match status" value="1"/>
</dbReference>
<evidence type="ECO:0000313" key="2">
    <source>
        <dbReference type="EMBL" id="KAL1872641.1"/>
    </source>
</evidence>
<dbReference type="EMBL" id="JAZHXJ010000134">
    <property type="protein sequence ID" value="KAL1872641.1"/>
    <property type="molecule type" value="Genomic_DNA"/>
</dbReference>
<sequence>MILWLLASVLFLGTRTQGSPDLIEDSAAVQRRTNVSECKLPATNNVYLSEGFGYQLNCAPSTGSLNGFMLFVDFPDRPAPATETPQSLRDVFLPQAAEWYANASYGRLHLNVTADTTRFYRMPVRSDSYNWQRGLTSSAHLKYIQDALDAYARGGGTIAQAVLPTDVLYIVPTTKAPAISFSVTYMSDVRTRSSSARMGTFVARKATTFGVDVFSTWKFKALNHETGHTMCLPDLYPLPSGDTGLYVGGWDIMGYINGPDPDYFAWHKWKLGWLDDGQIDCISGSSRSNTTHKLSPIEVDSSSPSDVVQAVVVRRNATTVLVAEARSRQGGDAAACATGVLLYTVSTAAETGKGSVRVLDANPRSGGCAGDELNDAPLNLAKTSSYVVAGWGVRITVIGQDGDSYTIRVEVS</sequence>
<keyword evidence="3" id="KW-1185">Reference proteome</keyword>
<feature type="chain" id="PRO_5047522806" description="M6 family metalloprotease domain-containing protein" evidence="1">
    <location>
        <begin position="19"/>
        <end position="412"/>
    </location>
</feature>
<reference evidence="2 3" key="1">
    <citation type="journal article" date="2024" name="Commun. Biol.">
        <title>Comparative genomic analysis of thermophilic fungi reveals convergent evolutionary adaptations and gene losses.</title>
        <authorList>
            <person name="Steindorff A.S."/>
            <person name="Aguilar-Pontes M.V."/>
            <person name="Robinson A.J."/>
            <person name="Andreopoulos B."/>
            <person name="LaButti K."/>
            <person name="Kuo A."/>
            <person name="Mondo S."/>
            <person name="Riley R."/>
            <person name="Otillar R."/>
            <person name="Haridas S."/>
            <person name="Lipzen A."/>
            <person name="Grimwood J."/>
            <person name="Schmutz J."/>
            <person name="Clum A."/>
            <person name="Reid I.D."/>
            <person name="Moisan M.C."/>
            <person name="Butler G."/>
            <person name="Nguyen T.T.M."/>
            <person name="Dewar K."/>
            <person name="Conant G."/>
            <person name="Drula E."/>
            <person name="Henrissat B."/>
            <person name="Hansel C."/>
            <person name="Singer S."/>
            <person name="Hutchinson M.I."/>
            <person name="de Vries R.P."/>
            <person name="Natvig D.O."/>
            <person name="Powell A.J."/>
            <person name="Tsang A."/>
            <person name="Grigoriev I.V."/>
        </authorList>
    </citation>
    <scope>NUCLEOTIDE SEQUENCE [LARGE SCALE GENOMIC DNA]</scope>
    <source>
        <strain evidence="2 3">ATCC 24622</strain>
    </source>
</reference>
<feature type="signal peptide" evidence="1">
    <location>
        <begin position="1"/>
        <end position="18"/>
    </location>
</feature>